<dbReference type="InterPro" id="IPR012675">
    <property type="entry name" value="Beta-grasp_dom_sf"/>
</dbReference>
<dbReference type="Pfam" id="PF00970">
    <property type="entry name" value="FAD_binding_6"/>
    <property type="match status" value="1"/>
</dbReference>
<dbReference type="SUPFAM" id="SSF63380">
    <property type="entry name" value="Riboflavin synthase domain-like"/>
    <property type="match status" value="1"/>
</dbReference>
<comment type="similarity">
    <text evidence="10">In the N-terminal section; belongs to the FAD-binding oxidoreductase type 6 family.</text>
</comment>
<evidence type="ECO:0000313" key="13">
    <source>
        <dbReference type="Proteomes" id="UP000244223"/>
    </source>
</evidence>
<keyword evidence="7" id="KW-0408">Iron</keyword>
<evidence type="ECO:0000256" key="6">
    <source>
        <dbReference type="ARBA" id="ARBA00023002"/>
    </source>
</evidence>
<dbReference type="InterPro" id="IPR001041">
    <property type="entry name" value="2Fe-2S_ferredoxin-type"/>
</dbReference>
<keyword evidence="2" id="KW-0285">Flavoprotein</keyword>
<dbReference type="Gene3D" id="2.40.30.10">
    <property type="entry name" value="Translation factors"/>
    <property type="match status" value="1"/>
</dbReference>
<dbReference type="InterPro" id="IPR039261">
    <property type="entry name" value="FNR_nucleotide-bd"/>
</dbReference>
<evidence type="ECO:0000256" key="5">
    <source>
        <dbReference type="ARBA" id="ARBA00022827"/>
    </source>
</evidence>
<dbReference type="CDD" id="cd00207">
    <property type="entry name" value="fer2"/>
    <property type="match status" value="1"/>
</dbReference>
<dbReference type="InterPro" id="IPR017938">
    <property type="entry name" value="Riboflavin_synthase-like_b-brl"/>
</dbReference>
<dbReference type="OrthoDB" id="573132at2"/>
<keyword evidence="3" id="KW-0001">2Fe-2S</keyword>
<dbReference type="GO" id="GO:0051537">
    <property type="term" value="F:2 iron, 2 sulfur cluster binding"/>
    <property type="evidence" value="ECO:0007669"/>
    <property type="project" value="UniProtKB-KW"/>
</dbReference>
<evidence type="ECO:0000256" key="9">
    <source>
        <dbReference type="ARBA" id="ARBA00034078"/>
    </source>
</evidence>
<dbReference type="InterPro" id="IPR036010">
    <property type="entry name" value="2Fe-2S_ferredoxin-like_sf"/>
</dbReference>
<dbReference type="Pfam" id="PF00175">
    <property type="entry name" value="NAD_binding_1"/>
    <property type="match status" value="1"/>
</dbReference>
<evidence type="ECO:0000256" key="8">
    <source>
        <dbReference type="ARBA" id="ARBA00023014"/>
    </source>
</evidence>
<dbReference type="Proteomes" id="UP000244223">
    <property type="component" value="Unassembled WGS sequence"/>
</dbReference>
<dbReference type="InterPro" id="IPR001433">
    <property type="entry name" value="OxRdtase_FAD/NAD-bd"/>
</dbReference>
<evidence type="ECO:0000259" key="11">
    <source>
        <dbReference type="PROSITE" id="PS51384"/>
    </source>
</evidence>
<dbReference type="CDD" id="cd06216">
    <property type="entry name" value="FNR_iron_sulfur_binding_2"/>
    <property type="match status" value="1"/>
</dbReference>
<keyword evidence="6" id="KW-0560">Oxidoreductase</keyword>
<dbReference type="EMBL" id="QAON01000010">
    <property type="protein sequence ID" value="PTQ88879.1"/>
    <property type="molecule type" value="Genomic_DNA"/>
</dbReference>
<dbReference type="SUPFAM" id="SSF52343">
    <property type="entry name" value="Ferredoxin reductase-like, C-terminal NADP-linked domain"/>
    <property type="match status" value="1"/>
</dbReference>
<dbReference type="RefSeq" id="WP_107866041.1">
    <property type="nucleotide sequence ID" value="NZ_QAON01000010.1"/>
</dbReference>
<feature type="domain" description="FAD-binding FR-type" evidence="11">
    <location>
        <begin position="34"/>
        <end position="135"/>
    </location>
</feature>
<evidence type="ECO:0000256" key="10">
    <source>
        <dbReference type="ARBA" id="ARBA00061434"/>
    </source>
</evidence>
<proteinExistence type="inferred from homology"/>
<gene>
    <name evidence="12" type="ORF">C8N29_11028</name>
</gene>
<dbReference type="InterPro" id="IPR008333">
    <property type="entry name" value="Cbr1-like_FAD-bd_dom"/>
</dbReference>
<keyword evidence="5" id="KW-0274">FAD</keyword>
<comment type="cofactor">
    <cofactor evidence="9">
        <name>[2Fe-2S] cluster</name>
        <dbReference type="ChEBI" id="CHEBI:190135"/>
    </cofactor>
</comment>
<dbReference type="PANTHER" id="PTHR47354:SF6">
    <property type="entry name" value="NADH OXIDOREDUCTASE HCR"/>
    <property type="match status" value="1"/>
</dbReference>
<dbReference type="PROSITE" id="PS51384">
    <property type="entry name" value="FAD_FR"/>
    <property type="match status" value="1"/>
</dbReference>
<accession>A0A2T5IY77</accession>
<dbReference type="Gene3D" id="3.40.50.80">
    <property type="entry name" value="Nucleotide-binding domain of ferredoxin-NADP reductase (FNR) module"/>
    <property type="match status" value="1"/>
</dbReference>
<evidence type="ECO:0000256" key="7">
    <source>
        <dbReference type="ARBA" id="ARBA00023004"/>
    </source>
</evidence>
<evidence type="ECO:0000313" key="12">
    <source>
        <dbReference type="EMBL" id="PTQ88879.1"/>
    </source>
</evidence>
<keyword evidence="13" id="KW-1185">Reference proteome</keyword>
<dbReference type="AlphaFoldDB" id="A0A2T5IY77"/>
<dbReference type="PRINTS" id="PR00410">
    <property type="entry name" value="PHEHYDRXLASE"/>
</dbReference>
<keyword evidence="8" id="KW-0411">Iron-sulfur</keyword>
<dbReference type="PRINTS" id="PR00371">
    <property type="entry name" value="FPNCR"/>
</dbReference>
<sequence length="355" mass="38972">MSALSPIASRVVGKAVKEDWLDFVFSHVDPMMTVSRVMARVVTIHNETADIKRFVFKPNKHWRGFEAGQFVSFKVMIDGSYRERCYSLVSAPTEQVIEIAVKRQPNGKVSNWLHDELKVGDVLELGDVGGEFVLPARLPTKLLLIAGGSGITPVYSLVVEALKRQPNLDIAVMYYANTDKDLAFANELVELAVKYPSLKLTYALAETGVSGRFSEQQLASAYADYSERLTYLCGPQGLMNAVSQVWQEKGISQQLVKEMFGFAVANPEGAVKEVEITLRRSQQVLSNTKASLLESAEAAGARPVYGCRIGMCKTCSCTKVSGVVRDLITGAIDDQPNTQIRICVTEPLSPVTLDI</sequence>
<evidence type="ECO:0000256" key="4">
    <source>
        <dbReference type="ARBA" id="ARBA00022723"/>
    </source>
</evidence>
<dbReference type="Pfam" id="PF00111">
    <property type="entry name" value="Fer2"/>
    <property type="match status" value="1"/>
</dbReference>
<evidence type="ECO:0000256" key="3">
    <source>
        <dbReference type="ARBA" id="ARBA00022714"/>
    </source>
</evidence>
<evidence type="ECO:0000256" key="2">
    <source>
        <dbReference type="ARBA" id="ARBA00022630"/>
    </source>
</evidence>
<organism evidence="12 13">
    <name type="scientific">Agitococcus lubricus</name>
    <dbReference type="NCBI Taxonomy" id="1077255"/>
    <lineage>
        <taxon>Bacteria</taxon>
        <taxon>Pseudomonadati</taxon>
        <taxon>Pseudomonadota</taxon>
        <taxon>Gammaproteobacteria</taxon>
        <taxon>Moraxellales</taxon>
        <taxon>Moraxellaceae</taxon>
        <taxon>Agitococcus</taxon>
    </lineage>
</organism>
<comment type="caution">
    <text evidence="12">The sequence shown here is derived from an EMBL/GenBank/DDBJ whole genome shotgun (WGS) entry which is preliminary data.</text>
</comment>
<keyword evidence="4" id="KW-0479">Metal-binding</keyword>
<name>A0A2T5IY77_9GAMM</name>
<dbReference type="InterPro" id="IPR001709">
    <property type="entry name" value="Flavoprot_Pyr_Nucl_cyt_Rdtase"/>
</dbReference>
<reference evidence="12 13" key="1">
    <citation type="submission" date="2018-04" db="EMBL/GenBank/DDBJ databases">
        <title>Genomic Encyclopedia of Archaeal and Bacterial Type Strains, Phase II (KMG-II): from individual species to whole genera.</title>
        <authorList>
            <person name="Goeker M."/>
        </authorList>
    </citation>
    <scope>NUCLEOTIDE SEQUENCE [LARGE SCALE GENOMIC DNA]</scope>
    <source>
        <strain evidence="12 13">DSM 5822</strain>
    </source>
</reference>
<protein>
    <submittedName>
        <fullName evidence="12">Ferredoxin-NADP reductase</fullName>
    </submittedName>
</protein>
<dbReference type="PANTHER" id="PTHR47354">
    <property type="entry name" value="NADH OXIDOREDUCTASE HCR"/>
    <property type="match status" value="1"/>
</dbReference>
<comment type="cofactor">
    <cofactor evidence="1">
        <name>FAD</name>
        <dbReference type="ChEBI" id="CHEBI:57692"/>
    </cofactor>
</comment>
<dbReference type="GO" id="GO:0016491">
    <property type="term" value="F:oxidoreductase activity"/>
    <property type="evidence" value="ECO:0007669"/>
    <property type="project" value="UniProtKB-KW"/>
</dbReference>
<dbReference type="SUPFAM" id="SSF54292">
    <property type="entry name" value="2Fe-2S ferredoxin-like"/>
    <property type="match status" value="1"/>
</dbReference>
<dbReference type="Gene3D" id="3.10.20.30">
    <property type="match status" value="1"/>
</dbReference>
<evidence type="ECO:0000256" key="1">
    <source>
        <dbReference type="ARBA" id="ARBA00001974"/>
    </source>
</evidence>
<dbReference type="InterPro" id="IPR017927">
    <property type="entry name" value="FAD-bd_FR_type"/>
</dbReference>
<dbReference type="InterPro" id="IPR050415">
    <property type="entry name" value="MRET"/>
</dbReference>
<dbReference type="GO" id="GO:0046872">
    <property type="term" value="F:metal ion binding"/>
    <property type="evidence" value="ECO:0007669"/>
    <property type="project" value="UniProtKB-KW"/>
</dbReference>